<gene>
    <name evidence="1" type="ORF">RJJ37_29570</name>
</gene>
<name>A0AAW8PBD5_9HYPH</name>
<reference evidence="2" key="1">
    <citation type="submission" date="2023-07" db="EMBL/GenBank/DDBJ databases">
        <title>Genomic characterization of faba bean (Vicia faba) microsymbionts in Mexican soils.</title>
        <authorList>
            <person name="Rivera Orduna F.N."/>
            <person name="Guevara-Luna J."/>
            <person name="Yan J."/>
            <person name="Arroyo-Herrera I."/>
            <person name="Li Y."/>
            <person name="Vasquez-Murrieta M.S."/>
            <person name="Wang E.T."/>
        </authorList>
    </citation>
    <scope>NUCLEOTIDE SEQUENCE [LARGE SCALE GENOMIC DNA]</scope>
    <source>
        <strain evidence="2">CH6</strain>
    </source>
</reference>
<proteinExistence type="predicted"/>
<sequence>MAEAGTAGIASVEKLMRHYSAHGVSFIRRDQEMGWGLRTTFLSYDYGDEPSLPEA</sequence>
<dbReference type="EMBL" id="JAVLSH010000019">
    <property type="protein sequence ID" value="MDR9763731.1"/>
    <property type="molecule type" value="Genomic_DNA"/>
</dbReference>
<evidence type="ECO:0000313" key="1">
    <source>
        <dbReference type="EMBL" id="MDR9763731.1"/>
    </source>
</evidence>
<protein>
    <submittedName>
        <fullName evidence="1">Uncharacterized protein</fullName>
    </submittedName>
</protein>
<dbReference type="RefSeq" id="WP_164592120.1">
    <property type="nucleotide sequence ID" value="NZ_JAVLSH010000019.1"/>
</dbReference>
<keyword evidence="2" id="KW-1185">Reference proteome</keyword>
<dbReference type="AlphaFoldDB" id="A0AAW8PBD5"/>
<accession>A0AAW8PBD5</accession>
<dbReference type="Proteomes" id="UP001269402">
    <property type="component" value="Unassembled WGS sequence"/>
</dbReference>
<organism evidence="1 2">
    <name type="scientific">Rhizobium redzepovicii</name>
    <dbReference type="NCBI Taxonomy" id="2867518"/>
    <lineage>
        <taxon>Bacteria</taxon>
        <taxon>Pseudomonadati</taxon>
        <taxon>Pseudomonadota</taxon>
        <taxon>Alphaproteobacteria</taxon>
        <taxon>Hyphomicrobiales</taxon>
        <taxon>Rhizobiaceae</taxon>
        <taxon>Rhizobium/Agrobacterium group</taxon>
        <taxon>Rhizobium</taxon>
    </lineage>
</organism>
<comment type="caution">
    <text evidence="1">The sequence shown here is derived from an EMBL/GenBank/DDBJ whole genome shotgun (WGS) entry which is preliminary data.</text>
</comment>
<evidence type="ECO:0000313" key="2">
    <source>
        <dbReference type="Proteomes" id="UP001269402"/>
    </source>
</evidence>